<name>R9I9V5_9BACT</name>
<gene>
    <name evidence="2" type="ORF">C802_01437</name>
</gene>
<dbReference type="CDD" id="cd13121">
    <property type="entry name" value="BF2867_like_C"/>
    <property type="match status" value="1"/>
</dbReference>
<dbReference type="RefSeq" id="WP_016275849.1">
    <property type="nucleotide sequence ID" value="NZ_CANPVL010000002.1"/>
</dbReference>
<reference evidence="2 3" key="1">
    <citation type="submission" date="2013-04" db="EMBL/GenBank/DDBJ databases">
        <title>The Genome Sequence of Bacteroides massiliensis dnLKV3.</title>
        <authorList>
            <consortium name="The Broad Institute Genomics Platform"/>
            <consortium name="The Broad Institute Genome Sequencing Center for Infectious Disease"/>
            <person name="Earl A."/>
            <person name="Xavier R."/>
            <person name="Kuhn K."/>
            <person name="Stappenbeck T."/>
            <person name="Walker B."/>
            <person name="Young S."/>
            <person name="Zeng Q."/>
            <person name="Gargeya S."/>
            <person name="Fitzgerald M."/>
            <person name="Haas B."/>
            <person name="Abouelleil A."/>
            <person name="Allen A.W."/>
            <person name="Alvarado L."/>
            <person name="Arachchi H.M."/>
            <person name="Berlin A.M."/>
            <person name="Chapman S.B."/>
            <person name="Gainer-Dewar J."/>
            <person name="Goldberg J."/>
            <person name="Griggs A."/>
            <person name="Gujja S."/>
            <person name="Hansen M."/>
            <person name="Howarth C."/>
            <person name="Imamovic A."/>
            <person name="Ireland A."/>
            <person name="Larimer J."/>
            <person name="McCowan C."/>
            <person name="Murphy C."/>
            <person name="Pearson M."/>
            <person name="Poon T.W."/>
            <person name="Priest M."/>
            <person name="Roberts A."/>
            <person name="Saif S."/>
            <person name="Shea T."/>
            <person name="Sisk P."/>
            <person name="Sykes S."/>
            <person name="Wortman J."/>
            <person name="Nusbaum C."/>
            <person name="Birren B."/>
        </authorList>
    </citation>
    <scope>NUCLEOTIDE SEQUENCE [LARGE SCALE GENOMIC DNA]</scope>
    <source>
        <strain evidence="3">dnLKV3</strain>
    </source>
</reference>
<dbReference type="AlphaFoldDB" id="R9I9V5"/>
<organism evidence="2 3">
    <name type="scientific">Phocaeicola sartorii</name>
    <dbReference type="NCBI Taxonomy" id="671267"/>
    <lineage>
        <taxon>Bacteria</taxon>
        <taxon>Pseudomonadati</taxon>
        <taxon>Bacteroidota</taxon>
        <taxon>Bacteroidia</taxon>
        <taxon>Bacteroidales</taxon>
        <taxon>Bacteroidaceae</taxon>
        <taxon>Phocaeicola</taxon>
    </lineage>
</organism>
<sequence>MKVKLFMTMATATIILAGCSNDENEVADNWNGEIRLTSGVTVQTRSNTQATQIQEGETVYVWADKASPTTEYIKAWTLTADGNNGFKNNSTPQYYPTDGSNLDFYALHGNFASNAFTENTAEFPATAIVHSVEADQSGTEAYAKSDLLYAVQKNVARSKDAVELTFYHMLSKVEVALKSGDGNPDLTGAAVTIVGTKLKADFTPDKSATITEQVARAGMITIPGDNNDATPITIRTVTTTDFNGNSEHGEAVVLPKQTISQNTPFIQVTLANKAVFSYKIPDAGGLTLESGKKYTYKITVNQTGLTVTSKIENWTSEEKVGDAEMD</sequence>
<dbReference type="CDD" id="cd13120">
    <property type="entry name" value="BF2867_like_N"/>
    <property type="match status" value="1"/>
</dbReference>
<dbReference type="Pfam" id="PF13149">
    <property type="entry name" value="Mfa_like_1"/>
    <property type="match status" value="1"/>
</dbReference>
<keyword evidence="3" id="KW-1185">Reference proteome</keyword>
<comment type="caution">
    <text evidence="2">The sequence shown here is derived from an EMBL/GenBank/DDBJ whole genome shotgun (WGS) entry which is preliminary data.</text>
</comment>
<dbReference type="STRING" id="1235788.C802_01437"/>
<evidence type="ECO:0000313" key="3">
    <source>
        <dbReference type="Proteomes" id="UP000014200"/>
    </source>
</evidence>
<feature type="chain" id="PRO_5004474397" description="Fimbrillin family protein" evidence="1">
    <location>
        <begin position="18"/>
        <end position="326"/>
    </location>
</feature>
<dbReference type="Gene3D" id="2.60.40.2630">
    <property type="match status" value="1"/>
</dbReference>
<protein>
    <recommendedName>
        <fullName evidence="4">Fimbrillin family protein</fullName>
    </recommendedName>
</protein>
<dbReference type="PROSITE" id="PS51257">
    <property type="entry name" value="PROKAR_LIPOPROTEIN"/>
    <property type="match status" value="1"/>
</dbReference>
<dbReference type="HOGENOM" id="CLU_828092_0_0_10"/>
<dbReference type="GeneID" id="82154786"/>
<dbReference type="Gene3D" id="2.60.40.2620">
    <property type="entry name" value="Fimbrillin-like"/>
    <property type="match status" value="1"/>
</dbReference>
<evidence type="ECO:0000256" key="1">
    <source>
        <dbReference type="SAM" id="SignalP"/>
    </source>
</evidence>
<dbReference type="Proteomes" id="UP000014200">
    <property type="component" value="Unassembled WGS sequence"/>
</dbReference>
<feature type="signal peptide" evidence="1">
    <location>
        <begin position="1"/>
        <end position="17"/>
    </location>
</feature>
<dbReference type="InterPro" id="IPR025049">
    <property type="entry name" value="Mfa-like_1"/>
</dbReference>
<evidence type="ECO:0000313" key="2">
    <source>
        <dbReference type="EMBL" id="EOS13597.1"/>
    </source>
</evidence>
<dbReference type="PATRIC" id="fig|1235788.3.peg.1471"/>
<dbReference type="InterPro" id="IPR042278">
    <property type="entry name" value="Mfa-like_1_N"/>
</dbReference>
<keyword evidence="1" id="KW-0732">Signal</keyword>
<accession>R9I9V5</accession>
<dbReference type="EMBL" id="ASSP01000009">
    <property type="protein sequence ID" value="EOS13597.1"/>
    <property type="molecule type" value="Genomic_DNA"/>
</dbReference>
<evidence type="ECO:0008006" key="4">
    <source>
        <dbReference type="Google" id="ProtNLM"/>
    </source>
</evidence>
<proteinExistence type="predicted"/>